<dbReference type="GO" id="GO:0005886">
    <property type="term" value="C:plasma membrane"/>
    <property type="evidence" value="ECO:0007669"/>
    <property type="project" value="UniProtKB-SubCell"/>
</dbReference>
<dbReference type="PANTHER" id="PTHR34979">
    <property type="entry name" value="INNER MEMBRANE PROTEIN YGAZ"/>
    <property type="match status" value="1"/>
</dbReference>
<dbReference type="Proteomes" id="UP000630142">
    <property type="component" value="Unassembled WGS sequence"/>
</dbReference>
<evidence type="ECO:0000313" key="10">
    <source>
        <dbReference type="Proteomes" id="UP000630142"/>
    </source>
</evidence>
<dbReference type="AlphaFoldDB" id="A0A8J3DTI0"/>
<proteinExistence type="inferred from homology"/>
<keyword evidence="10" id="KW-1185">Reference proteome</keyword>
<dbReference type="RefSeq" id="WP_189502688.1">
    <property type="nucleotide sequence ID" value="NZ_BMZQ01000001.1"/>
</dbReference>
<dbReference type="PANTHER" id="PTHR34979:SF1">
    <property type="entry name" value="INNER MEMBRANE PROTEIN YGAZ"/>
    <property type="match status" value="1"/>
</dbReference>
<gene>
    <name evidence="9" type="ORF">GCM10016234_13420</name>
</gene>
<keyword evidence="4" id="KW-1003">Cell membrane</keyword>
<evidence type="ECO:0000256" key="5">
    <source>
        <dbReference type="ARBA" id="ARBA00022692"/>
    </source>
</evidence>
<feature type="transmembrane region" description="Helical" evidence="8">
    <location>
        <begin position="135"/>
        <end position="155"/>
    </location>
</feature>
<accession>A0A8J3DTI0</accession>
<evidence type="ECO:0000256" key="3">
    <source>
        <dbReference type="ARBA" id="ARBA00022448"/>
    </source>
</evidence>
<name>A0A8J3DTI0_9HYPH</name>
<evidence type="ECO:0000256" key="8">
    <source>
        <dbReference type="SAM" id="Phobius"/>
    </source>
</evidence>
<sequence>MSATSVSSDRVDHLWKGVRAGVPIFVASAPFAVLFGAMAVENGLTVAQAVLMSAAVYGGASQMVGIELFGQHVAPWLIVFSIFAVNFRHVLYSAAIGQHVPHWSPLRKAVAFFFLVDPVFAESERRVENGKRITIIWYAGMALPMYCSWILMTWIGAEFGSQVMPDAHAIGLDFLLSIYFLGLVMGFRKRPRWLPVVLVSAVVSVIAYRTIGSPWHVSIGALAGILLAAALPPRAALPLEAAAVEEATS</sequence>
<feature type="transmembrane region" description="Helical" evidence="8">
    <location>
        <begin position="193"/>
        <end position="211"/>
    </location>
</feature>
<feature type="transmembrane region" description="Helical" evidence="8">
    <location>
        <begin position="20"/>
        <end position="40"/>
    </location>
</feature>
<reference evidence="9" key="2">
    <citation type="submission" date="2020-09" db="EMBL/GenBank/DDBJ databases">
        <authorList>
            <person name="Sun Q."/>
            <person name="Kim S."/>
        </authorList>
    </citation>
    <scope>NUCLEOTIDE SEQUENCE</scope>
    <source>
        <strain evidence="9">KCTC 42249</strain>
    </source>
</reference>
<feature type="transmembrane region" description="Helical" evidence="8">
    <location>
        <begin position="167"/>
        <end position="186"/>
    </location>
</feature>
<dbReference type="Pfam" id="PF03591">
    <property type="entry name" value="AzlC"/>
    <property type="match status" value="1"/>
</dbReference>
<dbReference type="InterPro" id="IPR011606">
    <property type="entry name" value="Brnchd-chn_aa_trnsp_permease"/>
</dbReference>
<protein>
    <submittedName>
        <fullName evidence="9">Branched-chain amino acid ABC transporter permease</fullName>
    </submittedName>
</protein>
<reference evidence="9" key="1">
    <citation type="journal article" date="2014" name="Int. J. Syst. Evol. Microbiol.">
        <title>Complete genome sequence of Corynebacterium casei LMG S-19264T (=DSM 44701T), isolated from a smear-ripened cheese.</title>
        <authorList>
            <consortium name="US DOE Joint Genome Institute (JGI-PGF)"/>
            <person name="Walter F."/>
            <person name="Albersmeier A."/>
            <person name="Kalinowski J."/>
            <person name="Ruckert C."/>
        </authorList>
    </citation>
    <scope>NUCLEOTIDE SEQUENCE</scope>
    <source>
        <strain evidence="9">KCTC 42249</strain>
    </source>
</reference>
<keyword evidence="6 8" id="KW-1133">Transmembrane helix</keyword>
<comment type="similarity">
    <text evidence="2">Belongs to the AzlC family.</text>
</comment>
<evidence type="ECO:0000256" key="7">
    <source>
        <dbReference type="ARBA" id="ARBA00023136"/>
    </source>
</evidence>
<comment type="subcellular location">
    <subcellularLocation>
        <location evidence="1">Cell membrane</location>
        <topology evidence="1">Multi-pass membrane protein</topology>
    </subcellularLocation>
</comment>
<keyword evidence="3" id="KW-0813">Transport</keyword>
<evidence type="ECO:0000313" key="9">
    <source>
        <dbReference type="EMBL" id="GHD10893.1"/>
    </source>
</evidence>
<evidence type="ECO:0000256" key="1">
    <source>
        <dbReference type="ARBA" id="ARBA00004651"/>
    </source>
</evidence>
<dbReference type="GO" id="GO:1903785">
    <property type="term" value="P:L-valine transmembrane transport"/>
    <property type="evidence" value="ECO:0007669"/>
    <property type="project" value="TreeGrafter"/>
</dbReference>
<feature type="transmembrane region" description="Helical" evidence="8">
    <location>
        <begin position="73"/>
        <end position="94"/>
    </location>
</feature>
<evidence type="ECO:0000256" key="2">
    <source>
        <dbReference type="ARBA" id="ARBA00010735"/>
    </source>
</evidence>
<dbReference type="EMBL" id="BMZQ01000001">
    <property type="protein sequence ID" value="GHD10893.1"/>
    <property type="molecule type" value="Genomic_DNA"/>
</dbReference>
<keyword evidence="7 8" id="KW-0472">Membrane</keyword>
<evidence type="ECO:0000256" key="4">
    <source>
        <dbReference type="ARBA" id="ARBA00022475"/>
    </source>
</evidence>
<organism evidence="9 10">
    <name type="scientific">Tianweitania populi</name>
    <dbReference type="NCBI Taxonomy" id="1607949"/>
    <lineage>
        <taxon>Bacteria</taxon>
        <taxon>Pseudomonadati</taxon>
        <taxon>Pseudomonadota</taxon>
        <taxon>Alphaproteobacteria</taxon>
        <taxon>Hyphomicrobiales</taxon>
        <taxon>Phyllobacteriaceae</taxon>
        <taxon>Tianweitania</taxon>
    </lineage>
</organism>
<comment type="caution">
    <text evidence="9">The sequence shown here is derived from an EMBL/GenBank/DDBJ whole genome shotgun (WGS) entry which is preliminary data.</text>
</comment>
<keyword evidence="5 8" id="KW-0812">Transmembrane</keyword>
<evidence type="ECO:0000256" key="6">
    <source>
        <dbReference type="ARBA" id="ARBA00022989"/>
    </source>
</evidence>